<dbReference type="EMBL" id="WMEU01000006">
    <property type="protein sequence ID" value="MYL54974.1"/>
    <property type="molecule type" value="Genomic_DNA"/>
</dbReference>
<name>A0ACC7VLC2_9BACI</name>
<comment type="caution">
    <text evidence="1">The sequence shown here is derived from an EMBL/GenBank/DDBJ whole genome shotgun (WGS) entry which is preliminary data.</text>
</comment>
<keyword evidence="2" id="KW-1185">Reference proteome</keyword>
<accession>A0ACC7VLC2</accession>
<organism evidence="1 2">
    <name type="scientific">Pontibacillus yanchengensis</name>
    <dbReference type="NCBI Taxonomy" id="462910"/>
    <lineage>
        <taxon>Bacteria</taxon>
        <taxon>Bacillati</taxon>
        <taxon>Bacillota</taxon>
        <taxon>Bacilli</taxon>
        <taxon>Bacillales</taxon>
        <taxon>Bacillaceae</taxon>
        <taxon>Pontibacillus</taxon>
    </lineage>
</organism>
<reference evidence="1" key="1">
    <citation type="submission" date="2019-11" db="EMBL/GenBank/DDBJ databases">
        <title>Genome sequences of 17 halophilic strains isolated from different environments.</title>
        <authorList>
            <person name="Furrow R.E."/>
        </authorList>
    </citation>
    <scope>NUCLEOTIDE SEQUENCE</scope>
    <source>
        <strain evidence="1">22510_22_Filter</strain>
    </source>
</reference>
<sequence length="685" mass="80022">MWLSNSNRKLHQEKWHSIIRMLEDDCFVGRDKEIELFRDFLDSYGDTKNVLNLYGTGGIGKTTMLQAFQRVAENVNGLVFILLDSEDFLHSTSMLAEQILLLMESKVTVDASVISNNSALTKCFYLLEEATQEHHIIIAVDTYEKMEDRDRWFREFFLRNLPSSISVIIAGRHPLNEGWNDSPAWRSVITHMELHPFNYDQTRLYLNKSGVKDKEDIQEYWNFTRGHPLTLSLSAMAGDPNIYDSHHPQNKQEILTYLTSKWLSEVSSQELQELLEAAAVLRHFDQATLSYILNCKISTTTFSQLTSLSFVHNTNHGWGIHEIIRSAILLDIQKRTPDHYHSMKDRCASYYLQRINTKPKSDWEISEFFYHLGEEVIQSVFFQESAYSKKYMEQVGPHNFEEVKEYFEKRRKQFNESIAHYYHRETDKMFKYFVSAEHNQRENNLIGAEYVKKLGYSVSNLVKDEEGKTIGLSIVVPINEHTMHYLKKEPVSRAYFNKLSLEEEIEYRVPGDSFSGWFIRMLDCLNPEDSNTRSFLLYNLFPLLLSGGRIITSTPIPFFQKLSKAFGFEKVPGATHYDFGAEHPSPTYILDVRGPRLIQYLKQFTQSNSSEKEHVLHLAKRHQLTQREEEILLCILEEYSNKSIAEQLFITEITVKKHVSKILKKFNVKNRTQLMKRLLEISNTN</sequence>
<protein>
    <submittedName>
        <fullName evidence="1">Uncharacterized protein</fullName>
    </submittedName>
</protein>
<proteinExistence type="predicted"/>
<dbReference type="Proteomes" id="UP000466692">
    <property type="component" value="Unassembled WGS sequence"/>
</dbReference>
<gene>
    <name evidence="1" type="ORF">GLW08_16695</name>
</gene>
<evidence type="ECO:0000313" key="1">
    <source>
        <dbReference type="EMBL" id="MYL54974.1"/>
    </source>
</evidence>
<evidence type="ECO:0000313" key="2">
    <source>
        <dbReference type="Proteomes" id="UP000466692"/>
    </source>
</evidence>